<proteinExistence type="predicted"/>
<evidence type="ECO:0000256" key="4">
    <source>
        <dbReference type="ARBA" id="ARBA00022723"/>
    </source>
</evidence>
<evidence type="ECO:0000256" key="2">
    <source>
        <dbReference type="ARBA" id="ARBA00012513"/>
    </source>
</evidence>
<dbReference type="FunFam" id="3.30.200.20:FF:000705">
    <property type="entry name" value="Non-specific serine/threonine protein kinase"/>
    <property type="match status" value="1"/>
</dbReference>
<dbReference type="PANTHER" id="PTHR45832">
    <property type="entry name" value="SERINE/THREONINE-PROTEIN KINASE SAMKA-RELATED-RELATED"/>
    <property type="match status" value="1"/>
</dbReference>
<evidence type="ECO:0000256" key="7">
    <source>
        <dbReference type="ARBA" id="ARBA00022842"/>
    </source>
</evidence>
<feature type="region of interest" description="Disordered" evidence="9">
    <location>
        <begin position="129"/>
        <end position="234"/>
    </location>
</feature>
<dbReference type="EC" id="2.7.11.1" evidence="2"/>
<dbReference type="InterPro" id="IPR011009">
    <property type="entry name" value="Kinase-like_dom_sf"/>
</dbReference>
<dbReference type="PROSITE" id="PS00107">
    <property type="entry name" value="PROTEIN_KINASE_ATP"/>
    <property type="match status" value="1"/>
</dbReference>
<feature type="compositionally biased region" description="Basic and acidic residues" evidence="9">
    <location>
        <begin position="153"/>
        <end position="173"/>
    </location>
</feature>
<dbReference type="OrthoDB" id="1022360at2759"/>
<evidence type="ECO:0000256" key="6">
    <source>
        <dbReference type="ARBA" id="ARBA00022840"/>
    </source>
</evidence>
<evidence type="ECO:0000313" key="11">
    <source>
        <dbReference type="EMBL" id="KAJ8359146.1"/>
    </source>
</evidence>
<dbReference type="AlphaFoldDB" id="A0A9Q1IYG0"/>
<sequence>MPLKAGRGTAGFLSVTRRPLASRRSSLFLARRCFARRGRRRSWRSPLPGTSSTGSTPPSMPRGGHFVGLPPQWQGLIETPRRPKPVVDPSRITPMELKPKKTVVRGSIVGHGEYIAAALSQLSHLSVTSSNALRKSSPSERETAPSLGRLGKVHGDGDRRLDAVAHDSRDRARTHNAGSEIQSRTPWPDKAAPQPHSSHEASAPTLSNGPTPHAATVGPPRPGTLVHQEEQPQVDVRAHTPEARINDPPLPSQNISSRLSSSYNLKAASVQRHHSLNIGTGDPIVRGLRMFQAVRVPASYTAGLSPAHNFVKIGEGSTGVVCIAREKHGGRQVAVKMMDLCGQQRRELLFNEVVIMRDYRHKNVVEMYKSALVDEELWVIMEYLQGGALTDIVSETRLNEEQIATVCEAVLQALAFLHTQGVIHRDIKSDSILFSLDGGIKLSDFGFCAQISKDIPKRKSMVGTPYWMAPEVISKIPYGPEVDVWSMGIMVVEMVDGEPPYFDETPLVAMKKLRDEPPPTVRNSHKISPMLMDFLGRMLTRDPLERASAAELLEHPFLLQAGPAQCLVPLVEMHRKRMSRC</sequence>
<dbReference type="GO" id="GO:0005524">
    <property type="term" value="F:ATP binding"/>
    <property type="evidence" value="ECO:0007669"/>
    <property type="project" value="UniProtKB-UniRule"/>
</dbReference>
<feature type="compositionally biased region" description="Low complexity" evidence="9">
    <location>
        <begin position="44"/>
        <end position="64"/>
    </location>
</feature>
<dbReference type="InterPro" id="IPR051931">
    <property type="entry name" value="PAK3-like"/>
</dbReference>
<dbReference type="InterPro" id="IPR000719">
    <property type="entry name" value="Prot_kinase_dom"/>
</dbReference>
<evidence type="ECO:0000259" key="10">
    <source>
        <dbReference type="PROSITE" id="PS50011"/>
    </source>
</evidence>
<evidence type="ECO:0000256" key="9">
    <source>
        <dbReference type="SAM" id="MobiDB-lite"/>
    </source>
</evidence>
<dbReference type="Proteomes" id="UP001152622">
    <property type="component" value="Chromosome 5"/>
</dbReference>
<keyword evidence="6 8" id="KW-0067">ATP-binding</keyword>
<evidence type="ECO:0000256" key="5">
    <source>
        <dbReference type="ARBA" id="ARBA00022741"/>
    </source>
</evidence>
<gene>
    <name evidence="11" type="ORF">SKAU_G00156710</name>
</gene>
<feature type="binding site" evidence="8">
    <location>
        <position position="336"/>
    </location>
    <ligand>
        <name>ATP</name>
        <dbReference type="ChEBI" id="CHEBI:30616"/>
    </ligand>
</feature>
<name>A0A9Q1IYG0_SYNKA</name>
<keyword evidence="4" id="KW-0479">Metal-binding</keyword>
<keyword evidence="12" id="KW-1185">Reference proteome</keyword>
<reference evidence="11" key="1">
    <citation type="journal article" date="2023" name="Science">
        <title>Genome structures resolve the early diversification of teleost fishes.</title>
        <authorList>
            <person name="Parey E."/>
            <person name="Louis A."/>
            <person name="Montfort J."/>
            <person name="Bouchez O."/>
            <person name="Roques C."/>
            <person name="Iampietro C."/>
            <person name="Lluch J."/>
            <person name="Castinel A."/>
            <person name="Donnadieu C."/>
            <person name="Desvignes T."/>
            <person name="Floi Bucao C."/>
            <person name="Jouanno E."/>
            <person name="Wen M."/>
            <person name="Mejri S."/>
            <person name="Dirks R."/>
            <person name="Jansen H."/>
            <person name="Henkel C."/>
            <person name="Chen W.J."/>
            <person name="Zahm M."/>
            <person name="Cabau C."/>
            <person name="Klopp C."/>
            <person name="Thompson A.W."/>
            <person name="Robinson-Rechavi M."/>
            <person name="Braasch I."/>
            <person name="Lecointre G."/>
            <person name="Bobe J."/>
            <person name="Postlethwait J.H."/>
            <person name="Berthelot C."/>
            <person name="Roest Crollius H."/>
            <person name="Guiguen Y."/>
        </authorList>
    </citation>
    <scope>NUCLEOTIDE SEQUENCE</scope>
    <source>
        <strain evidence="11">WJC10195</strain>
    </source>
</reference>
<evidence type="ECO:0000313" key="12">
    <source>
        <dbReference type="Proteomes" id="UP001152622"/>
    </source>
</evidence>
<dbReference type="GO" id="GO:0046872">
    <property type="term" value="F:metal ion binding"/>
    <property type="evidence" value="ECO:0007669"/>
    <property type="project" value="UniProtKB-KW"/>
</dbReference>
<keyword evidence="5 8" id="KW-0547">Nucleotide-binding</keyword>
<feature type="region of interest" description="Disordered" evidence="9">
    <location>
        <begin position="39"/>
        <end position="65"/>
    </location>
</feature>
<dbReference type="Gene3D" id="1.10.510.10">
    <property type="entry name" value="Transferase(Phosphotransferase) domain 1"/>
    <property type="match status" value="1"/>
</dbReference>
<dbReference type="Gene3D" id="3.30.200.20">
    <property type="entry name" value="Phosphorylase Kinase, domain 1"/>
    <property type="match status" value="1"/>
</dbReference>
<dbReference type="PANTHER" id="PTHR45832:SF3">
    <property type="entry name" value="NON-SPECIFIC SERINE_THREONINE PROTEIN KINASE"/>
    <property type="match status" value="1"/>
</dbReference>
<dbReference type="Pfam" id="PF00069">
    <property type="entry name" value="Pkinase"/>
    <property type="match status" value="1"/>
</dbReference>
<dbReference type="FunFam" id="1.10.510.10:FF:000768">
    <property type="entry name" value="Non-specific serine/threonine protein kinase"/>
    <property type="match status" value="1"/>
</dbReference>
<dbReference type="InterPro" id="IPR017441">
    <property type="entry name" value="Protein_kinase_ATP_BS"/>
</dbReference>
<keyword evidence="3" id="KW-0808">Transferase</keyword>
<dbReference type="GO" id="GO:0004674">
    <property type="term" value="F:protein serine/threonine kinase activity"/>
    <property type="evidence" value="ECO:0007669"/>
    <property type="project" value="UniProtKB-EC"/>
</dbReference>
<organism evidence="11 12">
    <name type="scientific">Synaphobranchus kaupii</name>
    <name type="common">Kaup's arrowtooth eel</name>
    <dbReference type="NCBI Taxonomy" id="118154"/>
    <lineage>
        <taxon>Eukaryota</taxon>
        <taxon>Metazoa</taxon>
        <taxon>Chordata</taxon>
        <taxon>Craniata</taxon>
        <taxon>Vertebrata</taxon>
        <taxon>Euteleostomi</taxon>
        <taxon>Actinopterygii</taxon>
        <taxon>Neopterygii</taxon>
        <taxon>Teleostei</taxon>
        <taxon>Anguilliformes</taxon>
        <taxon>Synaphobranchidae</taxon>
        <taxon>Synaphobranchus</taxon>
    </lineage>
</organism>
<evidence type="ECO:0000256" key="3">
    <source>
        <dbReference type="ARBA" id="ARBA00022679"/>
    </source>
</evidence>
<feature type="domain" description="Protein kinase" evidence="10">
    <location>
        <begin position="307"/>
        <end position="558"/>
    </location>
</feature>
<dbReference type="SUPFAM" id="SSF56112">
    <property type="entry name" value="Protein kinase-like (PK-like)"/>
    <property type="match status" value="1"/>
</dbReference>
<dbReference type="PROSITE" id="PS50011">
    <property type="entry name" value="PROTEIN_KINASE_DOM"/>
    <property type="match status" value="1"/>
</dbReference>
<accession>A0A9Q1IYG0</accession>
<feature type="compositionally biased region" description="Polar residues" evidence="9">
    <location>
        <begin position="176"/>
        <end position="185"/>
    </location>
</feature>
<evidence type="ECO:0000256" key="1">
    <source>
        <dbReference type="ARBA" id="ARBA00001946"/>
    </source>
</evidence>
<comment type="caution">
    <text evidence="11">The sequence shown here is derived from an EMBL/GenBank/DDBJ whole genome shotgun (WGS) entry which is preliminary data.</text>
</comment>
<protein>
    <recommendedName>
        <fullName evidence="2">non-specific serine/threonine protein kinase</fullName>
        <ecNumber evidence="2">2.7.11.1</ecNumber>
    </recommendedName>
</protein>
<evidence type="ECO:0000256" key="8">
    <source>
        <dbReference type="PROSITE-ProRule" id="PRU10141"/>
    </source>
</evidence>
<keyword evidence="7" id="KW-0460">Magnesium</keyword>
<comment type="cofactor">
    <cofactor evidence="1">
        <name>Mg(2+)</name>
        <dbReference type="ChEBI" id="CHEBI:18420"/>
    </cofactor>
</comment>
<dbReference type="EMBL" id="JAINUF010000005">
    <property type="protein sequence ID" value="KAJ8359146.1"/>
    <property type="molecule type" value="Genomic_DNA"/>
</dbReference>